<proteinExistence type="predicted"/>
<organism evidence="1 2">
    <name type="scientific">Persephonella atlantica</name>
    <dbReference type="NCBI Taxonomy" id="2699429"/>
    <lineage>
        <taxon>Bacteria</taxon>
        <taxon>Pseudomonadati</taxon>
        <taxon>Aquificota</taxon>
        <taxon>Aquificia</taxon>
        <taxon>Aquificales</taxon>
        <taxon>Hydrogenothermaceae</taxon>
        <taxon>Persephonella</taxon>
    </lineage>
</organism>
<reference evidence="1 2" key="1">
    <citation type="journal article" date="2021" name="Syst. Appl. Microbiol.">
        <title>Persephonella atlantica sp. nov.: How to adapt to physico-chemical gradients in high temperature hydrothermal habitats.</title>
        <authorList>
            <person name="Francois D.X."/>
            <person name="Godfroy A."/>
            <person name="Mathien C."/>
            <person name="Aube J."/>
            <person name="Cathalot C."/>
            <person name="Lesongeur F."/>
            <person name="L'Haridon S."/>
            <person name="Philippon X."/>
            <person name="Roussel E.G."/>
        </authorList>
    </citation>
    <scope>NUCLEOTIDE SEQUENCE [LARGE SCALE GENOMIC DNA]</scope>
    <source>
        <strain evidence="1 2">MO1340</strain>
    </source>
</reference>
<protein>
    <submittedName>
        <fullName evidence="1">Uncharacterized protein</fullName>
    </submittedName>
</protein>
<dbReference type="Proteomes" id="UP000772812">
    <property type="component" value="Unassembled WGS sequence"/>
</dbReference>
<gene>
    <name evidence="1" type="ORF">GWK41_06775</name>
</gene>
<name>A0ABS1GIM2_9AQUI</name>
<evidence type="ECO:0000313" key="2">
    <source>
        <dbReference type="Proteomes" id="UP000772812"/>
    </source>
</evidence>
<sequence>MIHIRKTTLIVAFVYAAFFSSYGKVNEVEEIKNIVKVYNRIVIEESKNERHRDIRTFVKMMEEIATHDIARKLYIWIQSWHENGLFMNAKLNSIKFRAVNIKDKIAEVVTEENWTYGYFDRRINKQVLPQTRIYYKVRYRLKKLKDRWLITDIRVLQEKNEAGGKK</sequence>
<accession>A0ABS1GIM2</accession>
<dbReference type="EMBL" id="JAACYA010000002">
    <property type="protein sequence ID" value="MBK3332769.1"/>
    <property type="molecule type" value="Genomic_DNA"/>
</dbReference>
<dbReference type="RefSeq" id="WP_200674184.1">
    <property type="nucleotide sequence ID" value="NZ_JAACYA010000002.1"/>
</dbReference>
<evidence type="ECO:0000313" key="1">
    <source>
        <dbReference type="EMBL" id="MBK3332769.1"/>
    </source>
</evidence>
<keyword evidence="2" id="KW-1185">Reference proteome</keyword>
<comment type="caution">
    <text evidence="1">The sequence shown here is derived from an EMBL/GenBank/DDBJ whole genome shotgun (WGS) entry which is preliminary data.</text>
</comment>